<evidence type="ECO:0000256" key="3">
    <source>
        <dbReference type="ARBA" id="ARBA00022771"/>
    </source>
</evidence>
<organism evidence="7 8">
    <name type="scientific">Periplaneta americana</name>
    <name type="common">American cockroach</name>
    <name type="synonym">Blatta americana</name>
    <dbReference type="NCBI Taxonomy" id="6978"/>
    <lineage>
        <taxon>Eukaryota</taxon>
        <taxon>Metazoa</taxon>
        <taxon>Ecdysozoa</taxon>
        <taxon>Arthropoda</taxon>
        <taxon>Hexapoda</taxon>
        <taxon>Insecta</taxon>
        <taxon>Pterygota</taxon>
        <taxon>Neoptera</taxon>
        <taxon>Polyneoptera</taxon>
        <taxon>Dictyoptera</taxon>
        <taxon>Blattodea</taxon>
        <taxon>Blattoidea</taxon>
        <taxon>Blattidae</taxon>
        <taxon>Blattinae</taxon>
        <taxon>Periplaneta</taxon>
    </lineage>
</organism>
<dbReference type="EC" id="2.3.2.27" evidence="5"/>
<keyword evidence="8" id="KW-1185">Reference proteome</keyword>
<evidence type="ECO:0000256" key="4">
    <source>
        <dbReference type="ARBA" id="ARBA00022833"/>
    </source>
</evidence>
<name>A0ABQ8U0X8_PERAM</name>
<keyword evidence="5" id="KW-0833">Ubl conjugation pathway</keyword>
<proteinExistence type="inferred from homology"/>
<dbReference type="Proteomes" id="UP001148838">
    <property type="component" value="Unassembled WGS sequence"/>
</dbReference>
<evidence type="ECO:0000313" key="8">
    <source>
        <dbReference type="Proteomes" id="UP001148838"/>
    </source>
</evidence>
<gene>
    <name evidence="7" type="ORF">ANN_03456</name>
</gene>
<comment type="catalytic activity">
    <reaction evidence="5">
        <text>S-ubiquitinyl-[E2 ubiquitin-conjugating enzyme]-L-cysteine + [acceptor protein]-L-lysine = [E2 ubiquitin-conjugating enzyme]-L-cysteine + N(6)-ubiquitinyl-[acceptor protein]-L-lysine.</text>
        <dbReference type="EC" id="2.3.2.27"/>
    </reaction>
</comment>
<evidence type="ECO:0000313" key="7">
    <source>
        <dbReference type="EMBL" id="KAJ4451972.1"/>
    </source>
</evidence>
<evidence type="ECO:0000259" key="6">
    <source>
        <dbReference type="Pfam" id="PF03145"/>
    </source>
</evidence>
<dbReference type="InterPro" id="IPR004162">
    <property type="entry name" value="SINA-like_animal"/>
</dbReference>
<keyword evidence="3 5" id="KW-0863">Zinc-finger</keyword>
<keyword evidence="2 5" id="KW-0479">Metal-binding</keyword>
<comment type="domain">
    <text evidence="5">The RING-type zinc finger domain is essential for ubiquitin ligase activity.</text>
</comment>
<dbReference type="PANTHER" id="PTHR45877">
    <property type="entry name" value="E3 UBIQUITIN-PROTEIN LIGASE SIAH2"/>
    <property type="match status" value="1"/>
</dbReference>
<dbReference type="SUPFAM" id="SSF49599">
    <property type="entry name" value="TRAF domain-like"/>
    <property type="match status" value="1"/>
</dbReference>
<comment type="pathway">
    <text evidence="5">Protein modification; protein ubiquitination.</text>
</comment>
<comment type="caution">
    <text evidence="7">The sequence shown here is derived from an EMBL/GenBank/DDBJ whole genome shotgun (WGS) entry which is preliminary data.</text>
</comment>
<dbReference type="Gene3D" id="2.60.210.10">
    <property type="entry name" value="Apoptosis, Tumor Necrosis Factor Receptor Associated Protein 2, Chain A"/>
    <property type="match status" value="1"/>
</dbReference>
<evidence type="ECO:0000256" key="1">
    <source>
        <dbReference type="ARBA" id="ARBA00009119"/>
    </source>
</evidence>
<feature type="domain" description="Seven-in-absentia protein TRAF-like" evidence="6">
    <location>
        <begin position="215"/>
        <end position="302"/>
    </location>
</feature>
<comment type="domain">
    <text evidence="5">The SBD domain (substrate-binding domain) mediates the interaction with substrate proteins. It is related to the TRAF family.</text>
</comment>
<dbReference type="InterPro" id="IPR018121">
    <property type="entry name" value="7-in-absentia-prot_TRAF-dom"/>
</dbReference>
<evidence type="ECO:0000256" key="2">
    <source>
        <dbReference type="ARBA" id="ARBA00022723"/>
    </source>
</evidence>
<dbReference type="PANTHER" id="PTHR45877:SF2">
    <property type="entry name" value="E3 UBIQUITIN-PROTEIN LIGASE SINA-RELATED"/>
    <property type="match status" value="1"/>
</dbReference>
<dbReference type="Pfam" id="PF03145">
    <property type="entry name" value="Sina_TRAF"/>
    <property type="match status" value="1"/>
</dbReference>
<accession>A0ABQ8U0X8</accession>
<reference evidence="7 8" key="1">
    <citation type="journal article" date="2022" name="Allergy">
        <title>Genome assembly and annotation of Periplaneta americana reveal a comprehensive cockroach allergen profile.</title>
        <authorList>
            <person name="Wang L."/>
            <person name="Xiong Q."/>
            <person name="Saelim N."/>
            <person name="Wang L."/>
            <person name="Nong W."/>
            <person name="Wan A.T."/>
            <person name="Shi M."/>
            <person name="Liu X."/>
            <person name="Cao Q."/>
            <person name="Hui J.H.L."/>
            <person name="Sookrung N."/>
            <person name="Leung T.F."/>
            <person name="Tungtrongchitr A."/>
            <person name="Tsui S.K.W."/>
        </authorList>
    </citation>
    <scope>NUCLEOTIDE SEQUENCE [LARGE SCALE GENOMIC DNA]</scope>
    <source>
        <strain evidence="7">PWHHKU_190912</strain>
    </source>
</reference>
<keyword evidence="4 5" id="KW-0862">Zinc</keyword>
<comment type="function">
    <text evidence="5">E3 ubiquitin-protein ligase that mediates ubiquitination and subsequent proteasomal degradation of target proteins. E3 ubiquitin ligases accept ubiquitin from an E2 ubiquitin-conjugating enzyme in the form of a thioester and then directly transfers the ubiquitin to targeted substrates.</text>
</comment>
<sequence length="317" mass="37280">MMGSATVAIIKAERIRWLGHLMGMSEDEIAKKLLFNEAGGIRKKRRPKLRWFDGVTDDLVALGVRNWRRKAQERQTWKRIVEDAKYEVYPTSLYRDLKKRKGIHDADYNQPFNCSSYRERTPDIVNNFNGEYESLSEDNCSSVSTSHLSLRTRTFQEKSLNLRNCPMNFLMEDYCLWRGLPKDIKQHVKQDHHYEICDKNGTCNLRLHKFQNNACWSKVFLAHGEIFVQIYRTEECRFSTVALYVGPKEESRNFKMRITLKGPKNNSSTSHFVHSIYEDVNEIFESMDCAMFSYGNAKRFVHVMDKMLLTCEIVRNL</sequence>
<protein>
    <recommendedName>
        <fullName evidence="5">E3 ubiquitin-protein ligase</fullName>
        <ecNumber evidence="5">2.3.2.27</ecNumber>
    </recommendedName>
</protein>
<evidence type="ECO:0000256" key="5">
    <source>
        <dbReference type="RuleBase" id="RU201113"/>
    </source>
</evidence>
<comment type="similarity">
    <text evidence="1 5">Belongs to the SINA (Seven in absentia) family.</text>
</comment>
<dbReference type="EMBL" id="JAJSOF020000001">
    <property type="protein sequence ID" value="KAJ4451972.1"/>
    <property type="molecule type" value="Genomic_DNA"/>
</dbReference>
<dbReference type="InterPro" id="IPR008974">
    <property type="entry name" value="TRAF-like"/>
</dbReference>